<dbReference type="GO" id="GO:0035060">
    <property type="term" value="C:brahma complex"/>
    <property type="evidence" value="ECO:0007669"/>
    <property type="project" value="InterPro"/>
</dbReference>
<organism evidence="5">
    <name type="scientific">Arion vulgaris</name>
    <dbReference type="NCBI Taxonomy" id="1028688"/>
    <lineage>
        <taxon>Eukaryota</taxon>
        <taxon>Metazoa</taxon>
        <taxon>Spiralia</taxon>
        <taxon>Lophotrochozoa</taxon>
        <taxon>Mollusca</taxon>
        <taxon>Gastropoda</taxon>
        <taxon>Heterobranchia</taxon>
        <taxon>Euthyneura</taxon>
        <taxon>Panpulmonata</taxon>
        <taxon>Eupulmonata</taxon>
        <taxon>Stylommatophora</taxon>
        <taxon>Helicina</taxon>
        <taxon>Arionoidea</taxon>
        <taxon>Arionidae</taxon>
        <taxon>Arion</taxon>
    </lineage>
</organism>
<feature type="compositionally biased region" description="Polar residues" evidence="3">
    <location>
        <begin position="87"/>
        <end position="108"/>
    </location>
</feature>
<dbReference type="EMBL" id="HACG01046451">
    <property type="protein sequence ID" value="CEK93316.1"/>
    <property type="molecule type" value="Transcribed_RNA"/>
</dbReference>
<dbReference type="GO" id="GO:0006338">
    <property type="term" value="P:chromatin remodeling"/>
    <property type="evidence" value="ECO:0007669"/>
    <property type="project" value="InterPro"/>
</dbReference>
<dbReference type="GO" id="GO:0006357">
    <property type="term" value="P:regulation of transcription by RNA polymerase II"/>
    <property type="evidence" value="ECO:0007669"/>
    <property type="project" value="TreeGrafter"/>
</dbReference>
<feature type="compositionally biased region" description="Polar residues" evidence="3">
    <location>
        <begin position="191"/>
        <end position="207"/>
    </location>
</feature>
<feature type="compositionally biased region" description="Basic and acidic residues" evidence="3">
    <location>
        <begin position="110"/>
        <end position="159"/>
    </location>
</feature>
<sequence>MTDENITISEASDYDNKMCIEVCQVKVNGDVEKRQESVLSGNEHSEIANCEVKPDLGSHKPVSEISVSETNHSNMCNSDRMCEEKGSTNSDSVNIKSEQVDVTESNVQKIADEQKEHSKSKDSEKREEEVDNCNVEKDVEVNSLAKCDEKNEKNVERIGAEVGLKNTDNSKPLENGDIDEPKLSPMVNHLGSDTSPPSVSEITNRSEAPSKKTNEAENDNCSNSSPPVLKAECLDSDEDVGDSESMNSTVNNSWTEHSVEAKVSVDERRETGMNSNTAQVEERLNVGQALSDNSIEAIKISSSDGSCVSETEELSASIVTELMRQDENTEEEAFQRDDPPLCVTPDSRDELGRRCVCISNIIRSLSCVPGNEARICRHPGIMRVLGRLLLLHHSHPTKPPPRKLTCGDDEEEREEPPRVYDDEHWWWDYLDQLRENTLVTLANICGHLKLGNSSEQVCYPLLEGLLHWVICPASVARDPLPTLPSGSVLSPQRLVLEALCKLCIHEINVDLLLATRPVKRLLELFSVLVHLLADRNHQITREFSIVLLSLLVTGESSAARAIALQHPSVSLLVDFLEVAEQNALAIANQQGLDVLQSNPEVMGTSLDMLRRAASILLHMARVPDNRKMFMRQQSRLLNLVMSQILDQSVSNTLSEVLFECSQFS</sequence>
<dbReference type="InterPro" id="IPR021906">
    <property type="entry name" value="BAF250/Osa"/>
</dbReference>
<dbReference type="EMBL" id="HACG01046449">
    <property type="protein sequence ID" value="CEK93314.1"/>
    <property type="molecule type" value="Transcribed_RNA"/>
</dbReference>
<dbReference type="GO" id="GO:0045893">
    <property type="term" value="P:positive regulation of DNA-templated transcription"/>
    <property type="evidence" value="ECO:0007669"/>
    <property type="project" value="TreeGrafter"/>
</dbReference>
<dbReference type="InterPro" id="IPR033388">
    <property type="entry name" value="BAF250_C"/>
</dbReference>
<name>A0A0B7BIY1_9EUPU</name>
<feature type="compositionally biased region" description="Polar residues" evidence="3">
    <location>
        <begin position="65"/>
        <end position="77"/>
    </location>
</feature>
<evidence type="ECO:0000256" key="3">
    <source>
        <dbReference type="SAM" id="MobiDB-lite"/>
    </source>
</evidence>
<dbReference type="GO" id="GO:0005654">
    <property type="term" value="C:nucleoplasm"/>
    <property type="evidence" value="ECO:0007669"/>
    <property type="project" value="TreeGrafter"/>
</dbReference>
<dbReference type="Pfam" id="PF12031">
    <property type="entry name" value="BAF250_C"/>
    <property type="match status" value="1"/>
</dbReference>
<evidence type="ECO:0000313" key="6">
    <source>
        <dbReference type="EMBL" id="CEK93316.1"/>
    </source>
</evidence>
<evidence type="ECO:0000313" key="5">
    <source>
        <dbReference type="EMBL" id="CEK93314.1"/>
    </source>
</evidence>
<feature type="region of interest" description="Disordered" evidence="3">
    <location>
        <begin position="53"/>
        <end position="230"/>
    </location>
</feature>
<feature type="compositionally biased region" description="Basic and acidic residues" evidence="3">
    <location>
        <begin position="53"/>
        <end position="62"/>
    </location>
</feature>
<dbReference type="AlphaFoldDB" id="A0A0B7BIY1"/>
<proteinExistence type="predicted"/>
<feature type="region of interest" description="Disordered" evidence="3">
    <location>
        <begin position="396"/>
        <end position="415"/>
    </location>
</feature>
<dbReference type="GO" id="GO:0031491">
    <property type="term" value="F:nucleosome binding"/>
    <property type="evidence" value="ECO:0007669"/>
    <property type="project" value="TreeGrafter"/>
</dbReference>
<accession>A0A0B7BIY1</accession>
<dbReference type="PANTHER" id="PTHR12656">
    <property type="entry name" value="BRG-1 ASSOCIATED FACTOR 250 BAF250"/>
    <property type="match status" value="1"/>
</dbReference>
<dbReference type="PANTHER" id="PTHR12656:SF5">
    <property type="entry name" value="TRITHORAX GROUP PROTEIN OSA"/>
    <property type="match status" value="1"/>
</dbReference>
<feature type="domain" description="SWI/SNF-like complex subunit BAF250 C-terminal" evidence="4">
    <location>
        <begin position="350"/>
        <end position="609"/>
    </location>
</feature>
<dbReference type="GO" id="GO:0071565">
    <property type="term" value="C:nBAF complex"/>
    <property type="evidence" value="ECO:0007669"/>
    <property type="project" value="TreeGrafter"/>
</dbReference>
<dbReference type="InterPro" id="IPR016024">
    <property type="entry name" value="ARM-type_fold"/>
</dbReference>
<comment type="subcellular location">
    <subcellularLocation>
        <location evidence="1">Nucleus</location>
    </subcellularLocation>
</comment>
<gene>
    <name evidence="5" type="primary">ORF193303</name>
    <name evidence="6" type="synonym">ORF193337</name>
</gene>
<evidence type="ECO:0000259" key="4">
    <source>
        <dbReference type="Pfam" id="PF12031"/>
    </source>
</evidence>
<reference evidence="5" key="1">
    <citation type="submission" date="2014-12" db="EMBL/GenBank/DDBJ databases">
        <title>Insight into the proteome of Arion vulgaris.</title>
        <authorList>
            <person name="Aradska J."/>
            <person name="Bulat T."/>
            <person name="Smidak R."/>
            <person name="Sarate P."/>
            <person name="Gangsoo J."/>
            <person name="Sialana F."/>
            <person name="Bilban M."/>
            <person name="Lubec G."/>
        </authorList>
    </citation>
    <scope>NUCLEOTIDE SEQUENCE</scope>
    <source>
        <tissue evidence="5">Skin</tissue>
    </source>
</reference>
<evidence type="ECO:0000256" key="2">
    <source>
        <dbReference type="ARBA" id="ARBA00023242"/>
    </source>
</evidence>
<protein>
    <recommendedName>
        <fullName evidence="4">SWI/SNF-like complex subunit BAF250 C-terminal domain-containing protein</fullName>
    </recommendedName>
</protein>
<evidence type="ECO:0000256" key="1">
    <source>
        <dbReference type="ARBA" id="ARBA00004123"/>
    </source>
</evidence>
<keyword evidence="2" id="KW-0539">Nucleus</keyword>
<dbReference type="GO" id="GO:0016514">
    <property type="term" value="C:SWI/SNF complex"/>
    <property type="evidence" value="ECO:0007669"/>
    <property type="project" value="InterPro"/>
</dbReference>
<dbReference type="SUPFAM" id="SSF48371">
    <property type="entry name" value="ARM repeat"/>
    <property type="match status" value="1"/>
</dbReference>